<dbReference type="InterPro" id="IPR015943">
    <property type="entry name" value="WD40/YVTN_repeat-like_dom_sf"/>
</dbReference>
<feature type="region of interest" description="Disordered" evidence="2">
    <location>
        <begin position="1249"/>
        <end position="1292"/>
    </location>
</feature>
<feature type="compositionally biased region" description="Polar residues" evidence="2">
    <location>
        <begin position="564"/>
        <end position="574"/>
    </location>
</feature>
<feature type="region of interest" description="Disordered" evidence="2">
    <location>
        <begin position="263"/>
        <end position="307"/>
    </location>
</feature>
<dbReference type="InterPro" id="IPR052596">
    <property type="entry name" value="AMBRA1_autophagy"/>
</dbReference>
<feature type="compositionally biased region" description="Polar residues" evidence="2">
    <location>
        <begin position="722"/>
        <end position="748"/>
    </location>
</feature>
<organism evidence="3 6">
    <name type="scientific">Priapulus caudatus</name>
    <name type="common">Priapulid worm</name>
    <dbReference type="NCBI Taxonomy" id="37621"/>
    <lineage>
        <taxon>Eukaryota</taxon>
        <taxon>Metazoa</taxon>
        <taxon>Ecdysozoa</taxon>
        <taxon>Scalidophora</taxon>
        <taxon>Priapulida</taxon>
        <taxon>Priapulimorpha</taxon>
        <taxon>Priapulimorphida</taxon>
        <taxon>Priapulidae</taxon>
        <taxon>Priapulus</taxon>
    </lineage>
</organism>
<dbReference type="SMART" id="SM00320">
    <property type="entry name" value="WD40"/>
    <property type="match status" value="3"/>
</dbReference>
<dbReference type="Gene3D" id="2.130.10.10">
    <property type="entry name" value="YVTN repeat-like/Quinoprotein amine dehydrogenase"/>
    <property type="match status" value="1"/>
</dbReference>
<dbReference type="PANTHER" id="PTHR22874:SF1">
    <property type="entry name" value="ACTIVATING MOLECULE IN BECN1-REGULATED AUTOPHAGY PROTEIN 1"/>
    <property type="match status" value="1"/>
</dbReference>
<protein>
    <submittedName>
        <fullName evidence="4 5">Activating molecule in BECN1-regulated autophagy protein 1-like isoform X1</fullName>
    </submittedName>
</protein>
<feature type="compositionally biased region" description="Polar residues" evidence="2">
    <location>
        <begin position="470"/>
        <end position="487"/>
    </location>
</feature>
<dbReference type="RefSeq" id="XP_014662935.1">
    <property type="nucleotide sequence ID" value="XM_014807449.1"/>
</dbReference>
<dbReference type="PROSITE" id="PS50082">
    <property type="entry name" value="WD_REPEATS_2"/>
    <property type="match status" value="1"/>
</dbReference>
<feature type="compositionally biased region" description="Polar residues" evidence="2">
    <location>
        <begin position="349"/>
        <end position="376"/>
    </location>
</feature>
<reference evidence="4 5" key="1">
    <citation type="submission" date="2025-05" db="UniProtKB">
        <authorList>
            <consortium name="RefSeq"/>
        </authorList>
    </citation>
    <scope>IDENTIFICATION</scope>
</reference>
<proteinExistence type="predicted"/>
<feature type="compositionally biased region" description="Polar residues" evidence="2">
    <location>
        <begin position="619"/>
        <end position="633"/>
    </location>
</feature>
<keyword evidence="1" id="KW-0853">WD repeat</keyword>
<evidence type="ECO:0000313" key="3">
    <source>
        <dbReference type="Proteomes" id="UP000695022"/>
    </source>
</evidence>
<feature type="region of interest" description="Disordered" evidence="2">
    <location>
        <begin position="458"/>
        <end position="489"/>
    </location>
</feature>
<evidence type="ECO:0000313" key="5">
    <source>
        <dbReference type="RefSeq" id="XP_014662935.1"/>
    </source>
</evidence>
<dbReference type="InterPro" id="IPR036322">
    <property type="entry name" value="WD40_repeat_dom_sf"/>
</dbReference>
<feature type="compositionally biased region" description="Basic and acidic residues" evidence="2">
    <location>
        <begin position="276"/>
        <end position="296"/>
    </location>
</feature>
<feature type="region of interest" description="Disordered" evidence="2">
    <location>
        <begin position="206"/>
        <end position="229"/>
    </location>
</feature>
<evidence type="ECO:0000313" key="4">
    <source>
        <dbReference type="RefSeq" id="XP_014662934.1"/>
    </source>
</evidence>
<dbReference type="PANTHER" id="PTHR22874">
    <property type="entry name" value="ACTIVATING MOLECULE IN BECN1-REGULATED AUTOPHAGY PROTEIN 1"/>
    <property type="match status" value="1"/>
</dbReference>
<sequence length="1332" mass="147151">MQFQDQNVVLCLQQRERGGGYQSVLQPRLDLLAEEHMASCSEFNNQGCTIPGYPKTTFLMAFSPDGTKMASTHGDHNVHVTDLRTGQCTKSLMGHPRTPWCLAFHPSSNEILASGCLSGVVKVWDLHGGSETWESDYGTAIASLAFHPTDHVLVIATFNELFFWNWTEPRPFASCKTATEREKIRFVKFDPLGHFLFTGISNPPSVQTGDYSSDREAPHRYAGQSWSESEQSRTIASRRTITPELLQHYRNFADRYREWRDQIYGQTSQPAPSIRADPDEMRHSPTQEDALQDAREYASYVSHESQRRTRVHESILEGLRNRMRYARLRYIPRHQQARYLDMRERQPESESTGTEEQISTIPSQGQNSVPDAQGQASEPVLHEPTDASASEGQVGVPVVQRQVGISAPLGRSSAEVAPPHRTSELENLLRASDEDMQQEMASQSRVRFAEILRQHVQNPEEDAGPGQLQPGGSTSRLQPEPTNSETTVGRMWLSQLTAETQRSGSQRSGSLARAVAEYRQSESHLRLLVSSVIRSWAVQDVLSRLQAQDRQGHGLLESRRTQSDDYSQASTSSGHVAGNVHTMCNQCGGRLDDEPGSSRESTVYMDSVASSSSQSVSSLLTPGMQSTEQSVSGAQGCHSAGHPRGAKRSHCNAFSKDASTAGPSQQEGAKKFHIAAPDGSATVSASRDMAAVSDTSTLSADEPESSPSSSRPQLAVSDAPALSQSSTTDRMIQAAEPSSSSQDNGQQDVTVTSACSVGMHSLSTLSPAPSDQRQTGLRVSVPSRYYSPPQLASTRDPSRQIVNDADVSLQNMESFPSCLLEALARLQRALERHSHCLSFYRNEAGAHLRERIAVILERVQNLYNRNIDNIPVREIPARVIESIEERHERLCGRLEEMTRRLTSPPNSAASSGYLATVLEEAARPAAVADVEEVEEDEEDEAAGTSARQLALLSELREVRQQLSACLDRLMRTEEESRQVQRYQAGIQRRDEPRLLGYPGHMGRSVYLQPVPGRTVSQAEPSGSNREDALQSAINRAIAGAFAVQGEPVMANRFTNLTHRIQRWDFRQYRIPDISDANSNLLVGHCRIHNDANCDISADGRLMACFIPNTGVFPNDTILAVYSLDKETLGQCLYTHGFGPNAISVCISPCNQFVLVGLAARRFAYSPYQSQSKQLMAQIFRLDKTCDEVGMGACMTHMNDIVHPLDRPSEHVSANSARWLPGAGEGLVYGTNKGHLHMCRLGSFLKREEAEAEEEEGRSEESRPRGSGAQGGRVARPASVGTRRPFASLRDSSREELLRMLRRAWQRSQTAFTQTQSRSTQTTSTQTDEETDT</sequence>
<evidence type="ECO:0000313" key="6">
    <source>
        <dbReference type="RefSeq" id="XP_014662936.1"/>
    </source>
</evidence>
<feature type="region of interest" description="Disordered" evidence="2">
    <location>
        <begin position="338"/>
        <end position="379"/>
    </location>
</feature>
<feature type="region of interest" description="Disordered" evidence="2">
    <location>
        <begin position="1306"/>
        <end position="1332"/>
    </location>
</feature>
<evidence type="ECO:0000256" key="2">
    <source>
        <dbReference type="SAM" id="MobiDB-lite"/>
    </source>
</evidence>
<feature type="region of interest" description="Disordered" evidence="2">
    <location>
        <begin position="680"/>
        <end position="748"/>
    </location>
</feature>
<feature type="compositionally biased region" description="Low complexity" evidence="2">
    <location>
        <begin position="1306"/>
        <end position="1325"/>
    </location>
</feature>
<feature type="region of interest" description="Disordered" evidence="2">
    <location>
        <begin position="551"/>
        <end position="577"/>
    </location>
</feature>
<accession>A0ABM1DSL5</accession>
<feature type="compositionally biased region" description="Basic and acidic residues" evidence="2">
    <location>
        <begin position="551"/>
        <end position="563"/>
    </location>
</feature>
<dbReference type="GeneID" id="106805737"/>
<evidence type="ECO:0000256" key="1">
    <source>
        <dbReference type="PROSITE-ProRule" id="PRU00221"/>
    </source>
</evidence>
<dbReference type="RefSeq" id="XP_014662934.1">
    <property type="nucleotide sequence ID" value="XM_014807448.1"/>
</dbReference>
<feature type="repeat" description="WD" evidence="1">
    <location>
        <begin position="92"/>
        <end position="134"/>
    </location>
</feature>
<dbReference type="Proteomes" id="UP000695022">
    <property type="component" value="Unplaced"/>
</dbReference>
<feature type="region of interest" description="Disordered" evidence="2">
    <location>
        <begin position="614"/>
        <end position="668"/>
    </location>
</feature>
<feature type="compositionally biased region" description="Polar residues" evidence="2">
    <location>
        <begin position="657"/>
        <end position="667"/>
    </location>
</feature>
<dbReference type="SUPFAM" id="SSF50978">
    <property type="entry name" value="WD40 repeat-like"/>
    <property type="match status" value="1"/>
</dbReference>
<name>A0ABM1DSL5_PRICU</name>
<dbReference type="Pfam" id="PF00400">
    <property type="entry name" value="WD40"/>
    <property type="match status" value="1"/>
</dbReference>
<gene>
    <name evidence="4 5 6" type="primary">LOC106805737</name>
</gene>
<keyword evidence="3" id="KW-1185">Reference proteome</keyword>
<dbReference type="RefSeq" id="XP_014662936.1">
    <property type="nucleotide sequence ID" value="XM_014807450.1"/>
</dbReference>
<dbReference type="InterPro" id="IPR001680">
    <property type="entry name" value="WD40_rpt"/>
</dbReference>